<keyword evidence="3" id="KW-1185">Reference proteome</keyword>
<dbReference type="EMBL" id="JAUJYO010000011">
    <property type="protein sequence ID" value="KAK1304680.1"/>
    <property type="molecule type" value="Genomic_DNA"/>
</dbReference>
<evidence type="ECO:0000313" key="3">
    <source>
        <dbReference type="Proteomes" id="UP001180020"/>
    </source>
</evidence>
<protein>
    <submittedName>
        <fullName evidence="2">Uncharacterized protein</fullName>
    </submittedName>
</protein>
<accession>A0AAV9DVM2</accession>
<organism evidence="2 3">
    <name type="scientific">Acorus calamus</name>
    <name type="common">Sweet flag</name>
    <dbReference type="NCBI Taxonomy" id="4465"/>
    <lineage>
        <taxon>Eukaryota</taxon>
        <taxon>Viridiplantae</taxon>
        <taxon>Streptophyta</taxon>
        <taxon>Embryophyta</taxon>
        <taxon>Tracheophyta</taxon>
        <taxon>Spermatophyta</taxon>
        <taxon>Magnoliopsida</taxon>
        <taxon>Liliopsida</taxon>
        <taxon>Acoraceae</taxon>
        <taxon>Acorus</taxon>
    </lineage>
</organism>
<reference evidence="2" key="1">
    <citation type="journal article" date="2023" name="Nat. Commun.">
        <title>Diploid and tetraploid genomes of Acorus and the evolution of monocots.</title>
        <authorList>
            <person name="Ma L."/>
            <person name="Liu K.W."/>
            <person name="Li Z."/>
            <person name="Hsiao Y.Y."/>
            <person name="Qi Y."/>
            <person name="Fu T."/>
            <person name="Tang G.D."/>
            <person name="Zhang D."/>
            <person name="Sun W.H."/>
            <person name="Liu D.K."/>
            <person name="Li Y."/>
            <person name="Chen G.Z."/>
            <person name="Liu X.D."/>
            <person name="Liao X.Y."/>
            <person name="Jiang Y.T."/>
            <person name="Yu X."/>
            <person name="Hao Y."/>
            <person name="Huang J."/>
            <person name="Zhao X.W."/>
            <person name="Ke S."/>
            <person name="Chen Y.Y."/>
            <person name="Wu W.L."/>
            <person name="Hsu J.L."/>
            <person name="Lin Y.F."/>
            <person name="Huang M.D."/>
            <person name="Li C.Y."/>
            <person name="Huang L."/>
            <person name="Wang Z.W."/>
            <person name="Zhao X."/>
            <person name="Zhong W.Y."/>
            <person name="Peng D.H."/>
            <person name="Ahmad S."/>
            <person name="Lan S."/>
            <person name="Zhang J.S."/>
            <person name="Tsai W.C."/>
            <person name="Van de Peer Y."/>
            <person name="Liu Z.J."/>
        </authorList>
    </citation>
    <scope>NUCLEOTIDE SEQUENCE</scope>
    <source>
        <strain evidence="2">CP</strain>
    </source>
</reference>
<sequence length="108" mass="11626">MYRSSTAEDRSPCSARTSDSDVGLGEDSRLNSRSAVYWDQEAGRFVWGMARSSASSSRVGGRSELVFTGQSIFFGGPLLGERGSSSSSGRGRGGSHPVFVLREQQRMP</sequence>
<dbReference type="Proteomes" id="UP001180020">
    <property type="component" value="Unassembled WGS sequence"/>
</dbReference>
<feature type="compositionally biased region" description="Basic and acidic residues" evidence="1">
    <location>
        <begin position="1"/>
        <end position="11"/>
    </location>
</feature>
<feature type="region of interest" description="Disordered" evidence="1">
    <location>
        <begin position="1"/>
        <end position="28"/>
    </location>
</feature>
<reference evidence="2" key="2">
    <citation type="submission" date="2023-06" db="EMBL/GenBank/DDBJ databases">
        <authorList>
            <person name="Ma L."/>
            <person name="Liu K.-W."/>
            <person name="Li Z."/>
            <person name="Hsiao Y.-Y."/>
            <person name="Qi Y."/>
            <person name="Fu T."/>
            <person name="Tang G."/>
            <person name="Zhang D."/>
            <person name="Sun W.-H."/>
            <person name="Liu D.-K."/>
            <person name="Li Y."/>
            <person name="Chen G.-Z."/>
            <person name="Liu X.-D."/>
            <person name="Liao X.-Y."/>
            <person name="Jiang Y.-T."/>
            <person name="Yu X."/>
            <person name="Hao Y."/>
            <person name="Huang J."/>
            <person name="Zhao X.-W."/>
            <person name="Ke S."/>
            <person name="Chen Y.-Y."/>
            <person name="Wu W.-L."/>
            <person name="Hsu J.-L."/>
            <person name="Lin Y.-F."/>
            <person name="Huang M.-D."/>
            <person name="Li C.-Y."/>
            <person name="Huang L."/>
            <person name="Wang Z.-W."/>
            <person name="Zhao X."/>
            <person name="Zhong W.-Y."/>
            <person name="Peng D.-H."/>
            <person name="Ahmad S."/>
            <person name="Lan S."/>
            <person name="Zhang J.-S."/>
            <person name="Tsai W.-C."/>
            <person name="Van De Peer Y."/>
            <person name="Liu Z.-J."/>
        </authorList>
    </citation>
    <scope>NUCLEOTIDE SEQUENCE</scope>
    <source>
        <strain evidence="2">CP</strain>
        <tissue evidence="2">Leaves</tissue>
    </source>
</reference>
<gene>
    <name evidence="2" type="ORF">QJS10_CPB11g02176</name>
</gene>
<feature type="compositionally biased region" description="Low complexity" evidence="1">
    <location>
        <begin position="80"/>
        <end position="89"/>
    </location>
</feature>
<name>A0AAV9DVM2_ACOCL</name>
<comment type="caution">
    <text evidence="2">The sequence shown here is derived from an EMBL/GenBank/DDBJ whole genome shotgun (WGS) entry which is preliminary data.</text>
</comment>
<proteinExistence type="predicted"/>
<evidence type="ECO:0000256" key="1">
    <source>
        <dbReference type="SAM" id="MobiDB-lite"/>
    </source>
</evidence>
<feature type="region of interest" description="Disordered" evidence="1">
    <location>
        <begin position="78"/>
        <end position="108"/>
    </location>
</feature>
<dbReference type="AlphaFoldDB" id="A0AAV9DVM2"/>
<evidence type="ECO:0000313" key="2">
    <source>
        <dbReference type="EMBL" id="KAK1304680.1"/>
    </source>
</evidence>